<name>A0A085ZM97_9FLAO</name>
<accession>A0A085ZM97</accession>
<dbReference type="SMART" id="SM00564">
    <property type="entry name" value="PQQ"/>
    <property type="match status" value="6"/>
</dbReference>
<proteinExistence type="predicted"/>
<dbReference type="Proteomes" id="UP000028715">
    <property type="component" value="Unassembled WGS sequence"/>
</dbReference>
<evidence type="ECO:0000313" key="3">
    <source>
        <dbReference type="Proteomes" id="UP000028715"/>
    </source>
</evidence>
<gene>
    <name evidence="2" type="ORF">IW19_08560</name>
</gene>
<protein>
    <recommendedName>
        <fullName evidence="1">Pyrrolo-quinoline quinone repeat domain-containing protein</fullName>
    </recommendedName>
</protein>
<dbReference type="STRING" id="362418.IW19_08560"/>
<dbReference type="eggNOG" id="COG1520">
    <property type="taxonomic scope" value="Bacteria"/>
</dbReference>
<evidence type="ECO:0000259" key="1">
    <source>
        <dbReference type="Pfam" id="PF13360"/>
    </source>
</evidence>
<feature type="domain" description="Pyrrolo-quinoline quinone repeat" evidence="1">
    <location>
        <begin position="187"/>
        <end position="323"/>
    </location>
</feature>
<comment type="caution">
    <text evidence="2">The sequence shown here is derived from an EMBL/GenBank/DDBJ whole genome shotgun (WGS) entry which is preliminary data.</text>
</comment>
<dbReference type="RefSeq" id="WP_035683101.1">
    <property type="nucleotide sequence ID" value="NZ_JPRL01000001.1"/>
</dbReference>
<dbReference type="InterPro" id="IPR018391">
    <property type="entry name" value="PQQ_b-propeller_rpt"/>
</dbReference>
<dbReference type="OrthoDB" id="1317308at2"/>
<dbReference type="EMBL" id="JPRL01000001">
    <property type="protein sequence ID" value="KFF05561.1"/>
    <property type="molecule type" value="Genomic_DNA"/>
</dbReference>
<dbReference type="PANTHER" id="PTHR34512:SF30">
    <property type="entry name" value="OUTER MEMBRANE PROTEIN ASSEMBLY FACTOR BAMB"/>
    <property type="match status" value="1"/>
</dbReference>
<dbReference type="PANTHER" id="PTHR34512">
    <property type="entry name" value="CELL SURFACE PROTEIN"/>
    <property type="match status" value="1"/>
</dbReference>
<sequence>MKKIPFIICTILILLFSCKKNYEERNDLDSQYVKLLWKNKQFEWIPTTLAAKNKTLYFGNSNREFYGVNLENSKIIFKFKSDYNPFHMPLISDQNLFLTEYGSDLICVDTLGKLKWKIDGETNLRNDLTENDNYLYGSVKNKGFGKLNKTDGSVIWSLPQNSIITDTNKPAFFNDKVYLGLSQHYAWLQAINKETGKIIWENKYENFSHINQVETQNGLLVCLDKDLKKGKILLLDYESGKEIWSQDLNCDTYYLPCVVNQNIILSTNNNEVVCIDSKTGKRNWVLNLKNDPAASEIVNFKENIYFGTKDRNLYSVTIQTGKINFTQQFYYGLSTPIVDHNKIYFPTGGSEMWVLK</sequence>
<keyword evidence="3" id="KW-1185">Reference proteome</keyword>
<dbReference type="Pfam" id="PF13360">
    <property type="entry name" value="PQQ_2"/>
    <property type="match status" value="1"/>
</dbReference>
<dbReference type="PROSITE" id="PS51257">
    <property type="entry name" value="PROKAR_LIPOPROTEIN"/>
    <property type="match status" value="1"/>
</dbReference>
<organism evidence="2 3">
    <name type="scientific">Flavobacterium reichenbachii</name>
    <dbReference type="NCBI Taxonomy" id="362418"/>
    <lineage>
        <taxon>Bacteria</taxon>
        <taxon>Pseudomonadati</taxon>
        <taxon>Bacteroidota</taxon>
        <taxon>Flavobacteriia</taxon>
        <taxon>Flavobacteriales</taxon>
        <taxon>Flavobacteriaceae</taxon>
        <taxon>Flavobacterium</taxon>
    </lineage>
</organism>
<dbReference type="InterPro" id="IPR011047">
    <property type="entry name" value="Quinoprotein_ADH-like_sf"/>
</dbReference>
<dbReference type="InterPro" id="IPR002372">
    <property type="entry name" value="PQQ_rpt_dom"/>
</dbReference>
<dbReference type="Gene3D" id="2.130.10.10">
    <property type="entry name" value="YVTN repeat-like/Quinoprotein amine dehydrogenase"/>
    <property type="match status" value="2"/>
</dbReference>
<dbReference type="InterPro" id="IPR015943">
    <property type="entry name" value="WD40/YVTN_repeat-like_dom_sf"/>
</dbReference>
<reference evidence="2 3" key="1">
    <citation type="submission" date="2014-07" db="EMBL/GenBank/DDBJ databases">
        <title>Genome of Flavobacterium reichenbachii LMG 25512.</title>
        <authorList>
            <person name="Stropko S.J."/>
            <person name="Pipes S.E."/>
            <person name="Newman J.D."/>
        </authorList>
    </citation>
    <scope>NUCLEOTIDE SEQUENCE [LARGE SCALE GENOMIC DNA]</scope>
    <source>
        <strain evidence="2 3">LMG 25512</strain>
    </source>
</reference>
<dbReference type="AlphaFoldDB" id="A0A085ZM97"/>
<dbReference type="SUPFAM" id="SSF50998">
    <property type="entry name" value="Quinoprotein alcohol dehydrogenase-like"/>
    <property type="match status" value="2"/>
</dbReference>
<evidence type="ECO:0000313" key="2">
    <source>
        <dbReference type="EMBL" id="KFF05561.1"/>
    </source>
</evidence>